<proteinExistence type="predicted"/>
<dbReference type="EMBL" id="BSXG01000234">
    <property type="protein sequence ID" value="GME33331.1"/>
    <property type="molecule type" value="Genomic_DNA"/>
</dbReference>
<evidence type="ECO:0000313" key="2">
    <source>
        <dbReference type="Proteomes" id="UP001165186"/>
    </source>
</evidence>
<comment type="caution">
    <text evidence="1">The sequence shown here is derived from an EMBL/GenBank/DDBJ whole genome shotgun (WGS) entry which is preliminary data.</text>
</comment>
<organism evidence="1 2">
    <name type="scientific">Neofusicoccum parvum</name>
    <dbReference type="NCBI Taxonomy" id="310453"/>
    <lineage>
        <taxon>Eukaryota</taxon>
        <taxon>Fungi</taxon>
        <taxon>Dikarya</taxon>
        <taxon>Ascomycota</taxon>
        <taxon>Pezizomycotina</taxon>
        <taxon>Dothideomycetes</taxon>
        <taxon>Dothideomycetes incertae sedis</taxon>
        <taxon>Botryosphaeriales</taxon>
        <taxon>Botryosphaeriaceae</taxon>
        <taxon>Neofusicoccum</taxon>
    </lineage>
</organism>
<name>A0ACB5SB21_9PEZI</name>
<gene>
    <name evidence="1" type="primary">g7816</name>
    <name evidence="1" type="ORF">NpPPO83_00007816</name>
</gene>
<dbReference type="Proteomes" id="UP001165186">
    <property type="component" value="Unassembled WGS sequence"/>
</dbReference>
<accession>A0ACB5SB21</accession>
<protein>
    <submittedName>
        <fullName evidence="1">Uncharacterized protein JN550_012151</fullName>
    </submittedName>
</protein>
<reference evidence="1" key="1">
    <citation type="submission" date="2024-09" db="EMBL/GenBank/DDBJ databases">
        <title>Draft Genome Sequences of Neofusicoccum parvum.</title>
        <authorList>
            <person name="Ashida A."/>
            <person name="Camagna M."/>
            <person name="Tanaka A."/>
            <person name="Takemoto D."/>
        </authorList>
    </citation>
    <scope>NUCLEOTIDE SEQUENCE</scope>
    <source>
        <strain evidence="1">PPO83</strain>
    </source>
</reference>
<evidence type="ECO:0000313" key="1">
    <source>
        <dbReference type="EMBL" id="GME33331.1"/>
    </source>
</evidence>
<sequence>MIPAAPLRLSAAALRAPLPRRHISFSQPRLRINREPFSFTFSTHRALLEKSPSSPNKRRDDKASSGTPEYPSFSFEALGISKNMRIGVIVVLSIFGTIETWFWCQWAWRWWKGGDGGNGEEVQ</sequence>
<keyword evidence="2" id="KW-1185">Reference proteome</keyword>